<reference evidence="1 2" key="1">
    <citation type="journal article" date="2015" name="G3 (Bethesda)">
        <title>Insights into Ongoing Evolution of the Hexachlorocyclohexane Catabolic Pathway from Comparative Genomics of Ten Sphingomonadaceae Strains.</title>
        <authorList>
            <person name="Pearce S.L."/>
            <person name="Oakeshott J.G."/>
            <person name="Pandey G."/>
        </authorList>
    </citation>
    <scope>NUCLEOTIDE SEQUENCE [LARGE SCALE GENOMIC DNA]</scope>
    <source>
        <strain evidence="1 2">LL02</strain>
    </source>
</reference>
<dbReference type="AlphaFoldDB" id="A0A0J7XYL5"/>
<comment type="caution">
    <text evidence="1">The sequence shown here is derived from an EMBL/GenBank/DDBJ whole genome shotgun (WGS) entry which is preliminary data.</text>
</comment>
<keyword evidence="2" id="KW-1185">Reference proteome</keyword>
<protein>
    <submittedName>
        <fullName evidence="1">Uncharacterized protein</fullName>
    </submittedName>
</protein>
<dbReference type="PATRIC" id="fig|1114963.3.peg.1660"/>
<evidence type="ECO:0000313" key="2">
    <source>
        <dbReference type="Proteomes" id="UP000052268"/>
    </source>
</evidence>
<sequence length="53" mass="5832">MRIEIATPGHIFHAGVLDGKVAAVVPCKASFLRWRTKWKEGRFAPSGPPRCQG</sequence>
<gene>
    <name evidence="1" type="ORF">V474_14230</name>
</gene>
<accession>A0A0J7XYL5</accession>
<organism evidence="1 2">
    <name type="scientific">Novosphingobium barchaimii LL02</name>
    <dbReference type="NCBI Taxonomy" id="1114963"/>
    <lineage>
        <taxon>Bacteria</taxon>
        <taxon>Pseudomonadati</taxon>
        <taxon>Pseudomonadota</taxon>
        <taxon>Alphaproteobacteria</taxon>
        <taxon>Sphingomonadales</taxon>
        <taxon>Sphingomonadaceae</taxon>
        <taxon>Novosphingobium</taxon>
    </lineage>
</organism>
<dbReference type="Proteomes" id="UP000052268">
    <property type="component" value="Unassembled WGS sequence"/>
</dbReference>
<evidence type="ECO:0000313" key="1">
    <source>
        <dbReference type="EMBL" id="KMS56629.1"/>
    </source>
</evidence>
<proteinExistence type="predicted"/>
<name>A0A0J7XYL5_9SPHN</name>
<dbReference type="EMBL" id="JACU01000004">
    <property type="protein sequence ID" value="KMS56629.1"/>
    <property type="molecule type" value="Genomic_DNA"/>
</dbReference>